<organism evidence="3 4">
    <name type="scientific">Roseovarius litoreus</name>
    <dbReference type="NCBI Taxonomy" id="1155722"/>
    <lineage>
        <taxon>Bacteria</taxon>
        <taxon>Pseudomonadati</taxon>
        <taxon>Pseudomonadota</taxon>
        <taxon>Alphaproteobacteria</taxon>
        <taxon>Rhodobacterales</taxon>
        <taxon>Roseobacteraceae</taxon>
        <taxon>Roseovarius</taxon>
    </lineage>
</organism>
<evidence type="ECO:0000259" key="2">
    <source>
        <dbReference type="Pfam" id="PF01557"/>
    </source>
</evidence>
<dbReference type="AlphaFoldDB" id="A0A1M7J236"/>
<dbReference type="SUPFAM" id="SSF56529">
    <property type="entry name" value="FAH"/>
    <property type="match status" value="1"/>
</dbReference>
<name>A0A1M7J236_9RHOB</name>
<evidence type="ECO:0000313" key="3">
    <source>
        <dbReference type="EMBL" id="SHM47089.1"/>
    </source>
</evidence>
<keyword evidence="3" id="KW-0670">Pyruvate</keyword>
<protein>
    <submittedName>
        <fullName evidence="3">Fumarylpyruvate hydrolase</fullName>
    </submittedName>
</protein>
<dbReference type="GO" id="GO:0046872">
    <property type="term" value="F:metal ion binding"/>
    <property type="evidence" value="ECO:0007669"/>
    <property type="project" value="UniProtKB-KW"/>
</dbReference>
<reference evidence="3 4" key="1">
    <citation type="submission" date="2016-11" db="EMBL/GenBank/DDBJ databases">
        <authorList>
            <person name="Varghese N."/>
            <person name="Submissions S."/>
        </authorList>
    </citation>
    <scope>NUCLEOTIDE SEQUENCE [LARGE SCALE GENOMIC DNA]</scope>
    <source>
        <strain evidence="3 4">DSM 28249</strain>
    </source>
</reference>
<dbReference type="Proteomes" id="UP000322545">
    <property type="component" value="Unassembled WGS sequence"/>
</dbReference>
<proteinExistence type="predicted"/>
<keyword evidence="3" id="KW-0378">Hydrolase</keyword>
<feature type="domain" description="Fumarylacetoacetase-like C-terminal" evidence="2">
    <location>
        <begin position="39"/>
        <end position="239"/>
    </location>
</feature>
<sequence length="243" mass="26077">MAGKASHKGGMTQDMLFAPPEGLAIPVAGDSRQFPLRRIFCVGRNYAAHAAEMGNEVDREAPFYFTKSAHALCLSGATIPYPPGTQDCHYEMEFVVAIGAPAFRVTKADAMQAVWGYGCGIDLTRRDLQGAAKDKRRPWDLGKDFENSALMAALTPADAFGEIGQQRITLRQDGEIVQDASLGDMVWSVPELIAHLSGYYHLLPGDLIYTGTPAGVGPVQPGSVLVGEIEGLEPVRVTIGEAE</sequence>
<evidence type="ECO:0000313" key="4">
    <source>
        <dbReference type="Proteomes" id="UP000322545"/>
    </source>
</evidence>
<dbReference type="EMBL" id="FRCB01000008">
    <property type="protein sequence ID" value="SHM47089.1"/>
    <property type="molecule type" value="Genomic_DNA"/>
</dbReference>
<dbReference type="Pfam" id="PF01557">
    <property type="entry name" value="FAA_hydrolase"/>
    <property type="match status" value="1"/>
</dbReference>
<dbReference type="Gene3D" id="3.90.850.10">
    <property type="entry name" value="Fumarylacetoacetase-like, C-terminal domain"/>
    <property type="match status" value="1"/>
</dbReference>
<dbReference type="PANTHER" id="PTHR11820:SF90">
    <property type="entry name" value="FLUTATHIONE S-TRANSFERASE"/>
    <property type="match status" value="1"/>
</dbReference>
<gene>
    <name evidence="3" type="ORF">SAMN05443432_10815</name>
</gene>
<keyword evidence="4" id="KW-1185">Reference proteome</keyword>
<accession>A0A1M7J236</accession>
<evidence type="ECO:0000256" key="1">
    <source>
        <dbReference type="ARBA" id="ARBA00022723"/>
    </source>
</evidence>
<keyword evidence="1" id="KW-0479">Metal-binding</keyword>
<dbReference type="InterPro" id="IPR011234">
    <property type="entry name" value="Fumarylacetoacetase-like_C"/>
</dbReference>
<dbReference type="PANTHER" id="PTHR11820">
    <property type="entry name" value="ACYLPYRUVASE"/>
    <property type="match status" value="1"/>
</dbReference>
<dbReference type="InterPro" id="IPR036663">
    <property type="entry name" value="Fumarylacetoacetase_C_sf"/>
</dbReference>
<dbReference type="GO" id="GO:0018773">
    <property type="term" value="F:acetylpyruvate hydrolase activity"/>
    <property type="evidence" value="ECO:0007669"/>
    <property type="project" value="TreeGrafter"/>
</dbReference>